<feature type="domain" description="Saccharopine dehydrogenase NADP binding" evidence="1">
    <location>
        <begin position="5"/>
        <end position="126"/>
    </location>
</feature>
<name>A0A9W9MPH1_9EURO</name>
<protein>
    <submittedName>
        <fullName evidence="2">Saccharopine dehydrogenase-domain-containing protein</fullName>
    </submittedName>
</protein>
<keyword evidence="3" id="KW-1185">Reference proteome</keyword>
<evidence type="ECO:0000313" key="2">
    <source>
        <dbReference type="EMBL" id="KAJ5205109.1"/>
    </source>
</evidence>
<dbReference type="OrthoDB" id="10268090at2759"/>
<dbReference type="AlphaFoldDB" id="A0A9W9MPH1"/>
<sequence length="450" mass="48334">MSKPIIFIGASGAMCQLVIQRFIKANDTPFILADINVDAAEAVRASLPSGRATTLKLDLFDHGALVRAITGTAIVVLGAGPYTRTAHPVMEACLEVKVLYLDFDDDVESTQAALNLNERAKKEGVAFFIGCGASPGMSNVIAIDAAKELDSVSAIDLFWLVGNEKGGAGKAVMEHLMHIASGPCLTWISGKPTIIESYEETRYAPMVGKSTEMILHETAHPEPVTLPRLFPKADSIRCFGALYPPGKFGCARGLGNAVRRGILSLDEACDFQVKARHGELEQEIGGELLKDLLSQFPKLEIKGGEASQLLKQAKRSSKAAVYAFEGLLDQIHRGESTAEEVRDFIVEAAGYYEKVETAGALLVRVVGSRNGHPAVVAKRTPTVGVDSYLHRSMATMTGTSCAAFMVLALQAGKTLSGVFCPEDWAEPASFYGALETVGVPKHELPETYRY</sequence>
<reference evidence="2" key="1">
    <citation type="submission" date="2022-12" db="EMBL/GenBank/DDBJ databases">
        <authorList>
            <person name="Petersen C."/>
        </authorList>
    </citation>
    <scope>NUCLEOTIDE SEQUENCE</scope>
    <source>
        <strain evidence="2">IBT 15544</strain>
    </source>
</reference>
<accession>A0A9W9MPH1</accession>
<dbReference type="InterPro" id="IPR036291">
    <property type="entry name" value="NAD(P)-bd_dom_sf"/>
</dbReference>
<dbReference type="Pfam" id="PF03435">
    <property type="entry name" value="Sacchrp_dh_NADP"/>
    <property type="match status" value="1"/>
</dbReference>
<proteinExistence type="predicted"/>
<gene>
    <name evidence="2" type="ORF">N7498_005988</name>
</gene>
<dbReference type="GeneID" id="83180351"/>
<dbReference type="RefSeq" id="XP_058309588.1">
    <property type="nucleotide sequence ID" value="XM_058453050.1"/>
</dbReference>
<comment type="caution">
    <text evidence="2">The sequence shown here is derived from an EMBL/GenBank/DDBJ whole genome shotgun (WGS) entry which is preliminary data.</text>
</comment>
<dbReference type="SUPFAM" id="SSF51735">
    <property type="entry name" value="NAD(P)-binding Rossmann-fold domains"/>
    <property type="match status" value="1"/>
</dbReference>
<evidence type="ECO:0000313" key="3">
    <source>
        <dbReference type="Proteomes" id="UP001150904"/>
    </source>
</evidence>
<dbReference type="Gene3D" id="3.30.360.10">
    <property type="entry name" value="Dihydrodipicolinate Reductase, domain 2"/>
    <property type="match status" value="1"/>
</dbReference>
<dbReference type="Proteomes" id="UP001150904">
    <property type="component" value="Unassembled WGS sequence"/>
</dbReference>
<evidence type="ECO:0000259" key="1">
    <source>
        <dbReference type="Pfam" id="PF03435"/>
    </source>
</evidence>
<dbReference type="InterPro" id="IPR005097">
    <property type="entry name" value="Sacchrp_dh_NADP-bd"/>
</dbReference>
<organism evidence="2 3">
    <name type="scientific">Penicillium cinerascens</name>
    <dbReference type="NCBI Taxonomy" id="70096"/>
    <lineage>
        <taxon>Eukaryota</taxon>
        <taxon>Fungi</taxon>
        <taxon>Dikarya</taxon>
        <taxon>Ascomycota</taxon>
        <taxon>Pezizomycotina</taxon>
        <taxon>Eurotiomycetes</taxon>
        <taxon>Eurotiomycetidae</taxon>
        <taxon>Eurotiales</taxon>
        <taxon>Aspergillaceae</taxon>
        <taxon>Penicillium</taxon>
    </lineage>
</organism>
<dbReference type="Gene3D" id="3.40.50.720">
    <property type="entry name" value="NAD(P)-binding Rossmann-like Domain"/>
    <property type="match status" value="1"/>
</dbReference>
<reference evidence="2" key="2">
    <citation type="journal article" date="2023" name="IMA Fungus">
        <title>Comparative genomic study of the Penicillium genus elucidates a diverse pangenome and 15 lateral gene transfer events.</title>
        <authorList>
            <person name="Petersen C."/>
            <person name="Sorensen T."/>
            <person name="Nielsen M.R."/>
            <person name="Sondergaard T.E."/>
            <person name="Sorensen J.L."/>
            <person name="Fitzpatrick D.A."/>
            <person name="Frisvad J.C."/>
            <person name="Nielsen K.L."/>
        </authorList>
    </citation>
    <scope>NUCLEOTIDE SEQUENCE</scope>
    <source>
        <strain evidence="2">IBT 15544</strain>
    </source>
</reference>
<dbReference type="PANTHER" id="PTHR43796">
    <property type="entry name" value="CARBOXYNORSPERMIDINE SYNTHASE"/>
    <property type="match status" value="1"/>
</dbReference>
<dbReference type="PANTHER" id="PTHR43796:SF2">
    <property type="entry name" value="CARBOXYNORSPERMIDINE SYNTHASE"/>
    <property type="match status" value="1"/>
</dbReference>
<dbReference type="EMBL" id="JAPQKR010000012">
    <property type="protein sequence ID" value="KAJ5205109.1"/>
    <property type="molecule type" value="Genomic_DNA"/>
</dbReference>